<dbReference type="EMBL" id="JH719393">
    <property type="protein sequence ID" value="EJC83265.1"/>
    <property type="molecule type" value="Genomic_DNA"/>
</dbReference>
<dbReference type="HOGENOM" id="CLU_2082966_0_0_5"/>
<protein>
    <submittedName>
        <fullName evidence="3">Uncharacterized protein</fullName>
    </submittedName>
</protein>
<evidence type="ECO:0000313" key="2">
    <source>
        <dbReference type="EMBL" id="EJC83265.1"/>
    </source>
</evidence>
<dbReference type="AlphaFoldDB" id="J0CMQ4"/>
<dbReference type="Proteomes" id="UP000005732">
    <property type="component" value="Unassembled WGS sequence"/>
</dbReference>
<feature type="compositionally biased region" description="Basic and acidic residues" evidence="1">
    <location>
        <begin position="58"/>
        <end position="68"/>
    </location>
</feature>
<reference evidence="3" key="1">
    <citation type="submission" date="2012-02" db="EMBL/GenBank/DDBJ databases">
        <title>Improved High-Quality Draft Sequence of Rhizobium leguminosarum bv. trifolii WSM2297.</title>
        <authorList>
            <consortium name="US DOE Joint Genome Institute"/>
            <person name="Lucas S."/>
            <person name="Han J."/>
            <person name="Lapidus A."/>
            <person name="Cheng J.-F."/>
            <person name="Goodwin L."/>
            <person name="Pitluck S."/>
            <person name="Peters L."/>
            <person name="Ovchinnikova G."/>
            <person name="Zhang X."/>
            <person name="Detter J.C."/>
            <person name="Han C."/>
            <person name="Tapia R."/>
            <person name="Land M."/>
            <person name="Hauser L."/>
            <person name="Kyrpides N."/>
            <person name="Ivanova N."/>
            <person name="Pagani I."/>
            <person name="Brau L."/>
            <person name="Yates R."/>
            <person name="O'Hara G."/>
            <person name="Rui T."/>
            <person name="Howieson J."/>
            <person name="Reeve W."/>
            <person name="Woyke T."/>
        </authorList>
    </citation>
    <scope>NUCLEOTIDE SEQUENCE [LARGE SCALE GENOMIC DNA]</scope>
    <source>
        <strain evidence="3">WSM2297</strain>
    </source>
</reference>
<organism evidence="3">
    <name type="scientific">Rhizobium leguminosarum bv. trifolii WSM2297</name>
    <dbReference type="NCBI Taxonomy" id="754762"/>
    <lineage>
        <taxon>Bacteria</taxon>
        <taxon>Pseudomonadati</taxon>
        <taxon>Pseudomonadota</taxon>
        <taxon>Alphaproteobacteria</taxon>
        <taxon>Hyphomicrobiales</taxon>
        <taxon>Rhizobiaceae</taxon>
        <taxon>Rhizobium/Agrobacterium group</taxon>
        <taxon>Rhizobium</taxon>
    </lineage>
</organism>
<dbReference type="EMBL" id="JH719393">
    <property type="protein sequence ID" value="EJC85142.1"/>
    <property type="molecule type" value="Genomic_DNA"/>
</dbReference>
<evidence type="ECO:0000313" key="3">
    <source>
        <dbReference type="EMBL" id="EJC85142.1"/>
    </source>
</evidence>
<feature type="region of interest" description="Disordered" evidence="1">
    <location>
        <begin position="40"/>
        <end position="68"/>
    </location>
</feature>
<gene>
    <name evidence="2" type="ORF">Rleg4DRAFT_5013</name>
    <name evidence="3" type="ORF">Rleg4DRAFT_7009</name>
</gene>
<accession>J0CMQ4</accession>
<sequence>MSLDVLPNRFNLIGDNGMVVMGGQLLPACVVVTQAALKDAQLPQSSPARSATRPRHNRGSDFSHSRLYPRGDAKLVGIGRAWERHGHDRARNGSPVAGVVSIAHAFAEPDPTMFGRP</sequence>
<evidence type="ECO:0000256" key="1">
    <source>
        <dbReference type="SAM" id="MobiDB-lite"/>
    </source>
</evidence>
<proteinExistence type="predicted"/>
<name>J0CMQ4_RHILT</name>